<dbReference type="EMBL" id="JABFJW010000228">
    <property type="protein sequence ID" value="NOK12398.1"/>
    <property type="molecule type" value="Genomic_DNA"/>
</dbReference>
<feature type="compositionally biased region" description="Low complexity" evidence="1">
    <location>
        <begin position="420"/>
        <end position="450"/>
    </location>
</feature>
<dbReference type="AlphaFoldDB" id="A0A7Y4NFB5"/>
<feature type="region of interest" description="Disordered" evidence="1">
    <location>
        <begin position="672"/>
        <end position="749"/>
    </location>
</feature>
<dbReference type="InterPro" id="IPR008756">
    <property type="entry name" value="Peptidase_M56"/>
</dbReference>
<feature type="domain" description="Peptidase M56" evidence="2">
    <location>
        <begin position="17"/>
        <end position="357"/>
    </location>
</feature>
<dbReference type="Proteomes" id="UP000528460">
    <property type="component" value="Unassembled WGS sequence"/>
</dbReference>
<dbReference type="InterPro" id="IPR052173">
    <property type="entry name" value="Beta-lactam_resp_regulator"/>
</dbReference>
<dbReference type="PANTHER" id="PTHR34978:SF3">
    <property type="entry name" value="SLR0241 PROTEIN"/>
    <property type="match status" value="1"/>
</dbReference>
<dbReference type="Gene3D" id="3.30.2010.10">
    <property type="entry name" value="Metalloproteases ('zincins'), catalytic domain"/>
    <property type="match status" value="1"/>
</dbReference>
<name>A0A7Y4NFB5_9BACT</name>
<gene>
    <name evidence="3" type="ORF">HNS30_25480</name>
</gene>
<reference evidence="3 4" key="1">
    <citation type="submission" date="2020-05" db="EMBL/GenBank/DDBJ databases">
        <authorList>
            <person name="Whitworth D."/>
        </authorList>
    </citation>
    <scope>NUCLEOTIDE SEQUENCE [LARGE SCALE GENOMIC DNA]</scope>
    <source>
        <strain evidence="3 4">CA046A</strain>
    </source>
</reference>
<feature type="compositionally biased region" description="Basic and acidic residues" evidence="1">
    <location>
        <begin position="702"/>
        <end position="723"/>
    </location>
</feature>
<comment type="caution">
    <text evidence="3">The sequence shown here is derived from an EMBL/GenBank/DDBJ whole genome shotgun (WGS) entry which is preliminary data.</text>
</comment>
<dbReference type="RefSeq" id="WP_171419022.1">
    <property type="nucleotide sequence ID" value="NZ_JABFJW010000228.1"/>
</dbReference>
<accession>A0A7Y4NFB5</accession>
<sequence length="771" mass="81633">MTPLVTSPWWSSWSESVWRASWQGALCALVVWGVARALPRLPAALRAGLWWLVALKFVLTLGWPKPMPLALLPVESATAAQSQTSGAGGAQSQTPAVMITMRTASDAHGGATRIQVSRPVPAEGKTPAPTVVAAEAPSHGARLAAFVRGAGEALRAHPWTVGLAWALLVLWGAGVVWKVRGHVQAYRQVRGMRERARPFRHPVLEEEAEFLANEAGLRRPPTLLVSDEVVSPLAAGLVSPVIVLPAKAVRDLPEDALRMALAHEVAHLRRGDLWLGWVPALAETVLFFHPLARQAAREYALAREEACDAEALRLTGAEPADYGELLIAFGITRPPGSAAALGASAHLHALHRRLRMLEHVDVVPTQPRRWLKGALFALGAVVLMPFQVVAKAPAENAAPAAKDAAPAPVKVGTVRQLPQDAAPAAKTATAPKSTAPTSPDAKTAAAPAPTVTEHSAKAPGTPEDAAPLPSLPALPPPTPGTRTTRLTVAAPPAPPAPVAPPAGGKLAPVPPAPPAPPAGGASRPMPPAPPMLAAAPRPPAPPAPPAPMDMEDGDSFAYISDGRTMMAGSTDDLYMARTFKQQGKDLLFVRRDNNPLLIRDAKTLEQVRKLMEEDRKLGDAQGALGEKQAALGAQQAALGQKQAELAYPMSQIAAKHAAIASKRAEIAMERARLHSLGDGPERDRKEAELDKRDESFDQELEGLDKEQEALSRKMEALGEEQGKLGEQQGKLGEEQGKLGEQQAARSRENMKKVMAVIDEAIRKGLAEPLPG</sequence>
<evidence type="ECO:0000313" key="3">
    <source>
        <dbReference type="EMBL" id="NOK12398.1"/>
    </source>
</evidence>
<feature type="compositionally biased region" description="Low complexity" evidence="1">
    <location>
        <begin position="480"/>
        <end position="490"/>
    </location>
</feature>
<feature type="compositionally biased region" description="Pro residues" evidence="1">
    <location>
        <begin position="524"/>
        <end position="547"/>
    </location>
</feature>
<dbReference type="Pfam" id="PF05569">
    <property type="entry name" value="Peptidase_M56"/>
    <property type="match status" value="1"/>
</dbReference>
<protein>
    <submittedName>
        <fullName evidence="3">Biotin transporter BioY</fullName>
    </submittedName>
</protein>
<dbReference type="PANTHER" id="PTHR34978">
    <property type="entry name" value="POSSIBLE SENSOR-TRANSDUCER PROTEIN BLAR"/>
    <property type="match status" value="1"/>
</dbReference>
<feature type="compositionally biased region" description="Basic and acidic residues" evidence="1">
    <location>
        <begin position="679"/>
        <end position="695"/>
    </location>
</feature>
<evidence type="ECO:0000256" key="1">
    <source>
        <dbReference type="SAM" id="MobiDB-lite"/>
    </source>
</evidence>
<organism evidence="3 4">
    <name type="scientific">Corallococcus exercitus</name>
    <dbReference type="NCBI Taxonomy" id="2316736"/>
    <lineage>
        <taxon>Bacteria</taxon>
        <taxon>Pseudomonadati</taxon>
        <taxon>Myxococcota</taxon>
        <taxon>Myxococcia</taxon>
        <taxon>Myxococcales</taxon>
        <taxon>Cystobacterineae</taxon>
        <taxon>Myxococcaceae</taxon>
        <taxon>Corallococcus</taxon>
    </lineage>
</organism>
<feature type="compositionally biased region" description="Pro residues" evidence="1">
    <location>
        <begin position="508"/>
        <end position="517"/>
    </location>
</feature>
<feature type="compositionally biased region" description="Pro residues" evidence="1">
    <location>
        <begin position="469"/>
        <end position="479"/>
    </location>
</feature>
<dbReference type="CDD" id="cd07341">
    <property type="entry name" value="M56_BlaR1_MecR1_like"/>
    <property type="match status" value="1"/>
</dbReference>
<feature type="compositionally biased region" description="Pro residues" evidence="1">
    <location>
        <begin position="491"/>
        <end position="500"/>
    </location>
</feature>
<evidence type="ECO:0000313" key="4">
    <source>
        <dbReference type="Proteomes" id="UP000528460"/>
    </source>
</evidence>
<evidence type="ECO:0000259" key="2">
    <source>
        <dbReference type="Pfam" id="PF05569"/>
    </source>
</evidence>
<feature type="region of interest" description="Disordered" evidence="1">
    <location>
        <begin position="419"/>
        <end position="548"/>
    </location>
</feature>
<proteinExistence type="predicted"/>